<name>A0ABT5NZX0_9PSED</name>
<keyword evidence="2" id="KW-1185">Reference proteome</keyword>
<evidence type="ECO:0000313" key="2">
    <source>
        <dbReference type="Proteomes" id="UP001148203"/>
    </source>
</evidence>
<protein>
    <submittedName>
        <fullName evidence="1">Uncharacterized protein</fullName>
    </submittedName>
</protein>
<dbReference type="Proteomes" id="UP001148203">
    <property type="component" value="Unassembled WGS sequence"/>
</dbReference>
<gene>
    <name evidence="1" type="ORF">M5G11_24105</name>
</gene>
<dbReference type="RefSeq" id="WP_273913462.1">
    <property type="nucleotide sequence ID" value="NZ_JAMDGX010000085.1"/>
</dbReference>
<organism evidence="1 2">
    <name type="scientific">Pseudomonas fontis</name>
    <dbReference type="NCBI Taxonomy" id="2942633"/>
    <lineage>
        <taxon>Bacteria</taxon>
        <taxon>Pseudomonadati</taxon>
        <taxon>Pseudomonadota</taxon>
        <taxon>Gammaproteobacteria</taxon>
        <taxon>Pseudomonadales</taxon>
        <taxon>Pseudomonadaceae</taxon>
        <taxon>Pseudomonas</taxon>
    </lineage>
</organism>
<sequence>MDVVGDDREYEWSLEGQRWLQDAHGRFALTHVDGQALDSSELDLDFLVGAQRAPDGASFLPAAFSHCPQTGKPLEPVRYDAQRRWLPPYGNGSGRRVVENDCKLDSAEQIVAALFTKLSASPQSSLNDHAELLTAPRKNGLNFLVANLGGHREALFALDREGSLFLWQRQAKQWATLRPETTPIGRSSLPSWAWAVSLREQGAQQRLILAGDEGASEISVHPVTGRYRLERCHGKAIGAPGDLDGQTFIPQQLPDGSVCLVERHADGWRQHPIAHADAALMSELSAPLRLPSSRRLLWVGEHGYLSVKLGETLDAQWLAWPVGATARPEYGPPFVDGYGIWQLLFSDGVQFYLRLDSDERRELRGTRLGTGHLNYKFNVRLDKPWDENDEHVNPTTRDVIYPFVEFSDQRHLLSFIVRETSGLQKFFDASQPTDTHYRLERIGEPPLEMLLKVSQPWNAQWFCYDNALWLYIDSSGALYRWNV</sequence>
<accession>A0ABT5NZX0</accession>
<proteinExistence type="predicted"/>
<evidence type="ECO:0000313" key="1">
    <source>
        <dbReference type="EMBL" id="MDD0993618.1"/>
    </source>
</evidence>
<comment type="caution">
    <text evidence="1">The sequence shown here is derived from an EMBL/GenBank/DDBJ whole genome shotgun (WGS) entry which is preliminary data.</text>
</comment>
<dbReference type="EMBL" id="JAMDGY010000101">
    <property type="protein sequence ID" value="MDD0993618.1"/>
    <property type="molecule type" value="Genomic_DNA"/>
</dbReference>
<reference evidence="1 2" key="1">
    <citation type="submission" date="2022-05" db="EMBL/GenBank/DDBJ databases">
        <title>Novel Pseudomonas spp. Isolated from a Rainbow Trout Aquaculture Facility.</title>
        <authorList>
            <person name="Testerman T."/>
            <person name="Graf J."/>
        </authorList>
    </citation>
    <scope>NUCLEOTIDE SEQUENCE [LARGE SCALE GENOMIC DNA]</scope>
    <source>
        <strain evidence="1 2">ID681</strain>
    </source>
</reference>